<keyword evidence="9" id="KW-0472">Membrane</keyword>
<dbReference type="STRING" id="1121863.GCA_000621185_02566"/>
<evidence type="ECO:0000256" key="8">
    <source>
        <dbReference type="ARBA" id="ARBA00022989"/>
    </source>
</evidence>
<evidence type="ECO:0000256" key="1">
    <source>
        <dbReference type="ARBA" id="ARBA00003161"/>
    </source>
</evidence>
<gene>
    <name evidence="12" type="ORF">ACH50_17420</name>
</gene>
<protein>
    <recommendedName>
        <fullName evidence="10">Type II secretion system protein I</fullName>
        <shortName evidence="10">T2SS minor pseudopilin I</shortName>
    </recommendedName>
</protein>
<dbReference type="InterPro" id="IPR045584">
    <property type="entry name" value="Pilin-like"/>
</dbReference>
<evidence type="ECO:0000256" key="2">
    <source>
        <dbReference type="ARBA" id="ARBA00004377"/>
    </source>
</evidence>
<evidence type="ECO:0000256" key="9">
    <source>
        <dbReference type="ARBA" id="ARBA00023136"/>
    </source>
</evidence>
<evidence type="ECO:0000256" key="4">
    <source>
        <dbReference type="ARBA" id="ARBA00022475"/>
    </source>
</evidence>
<comment type="function">
    <text evidence="1">Component of the type II secretion system required for the energy-dependent secretion of extracellular factors such as proteases and toxins from the periplasm. Part of the pseudopilus tip complex that is critical for the recognition and binding of secretion substrates.</text>
</comment>
<dbReference type="NCBIfam" id="TIGR02532">
    <property type="entry name" value="IV_pilin_GFxxxE"/>
    <property type="match status" value="1"/>
</dbReference>
<comment type="caution">
    <text evidence="12">The sequence shown here is derived from an EMBL/GenBank/DDBJ whole genome shotgun (WGS) entry which is preliminary data.</text>
</comment>
<keyword evidence="5 10" id="KW-0488">Methylation</keyword>
<dbReference type="GO" id="GO:0015627">
    <property type="term" value="C:type II protein secretion system complex"/>
    <property type="evidence" value="ECO:0007669"/>
    <property type="project" value="UniProtKB-UniRule"/>
</dbReference>
<dbReference type="PROSITE" id="PS00409">
    <property type="entry name" value="PROKAR_NTER_METHYL"/>
    <property type="match status" value="1"/>
</dbReference>
<name>A0A0J8VHU4_9ENTR</name>
<comment type="similarity">
    <text evidence="3 10">Belongs to the GSP I family.</text>
</comment>
<reference evidence="12 13" key="1">
    <citation type="submission" date="2015-06" db="EMBL/GenBank/DDBJ databases">
        <title>Genome sequencing of Cronobacter sp. strain DJ34 isolated from petroleum contaminated sludge of Duliajan Oil Fields, Assam, India.</title>
        <authorList>
            <person name="Pal S."/>
            <person name="Banerjee T.D."/>
            <person name="Roy A."/>
            <person name="Sar P."/>
            <person name="Kazy S.K."/>
        </authorList>
    </citation>
    <scope>NUCLEOTIDE SEQUENCE [LARGE SCALE GENOMIC DNA]</scope>
    <source>
        <strain evidence="12 13">DJ34</strain>
    </source>
</reference>
<dbReference type="PATRIC" id="fig|1656095.3.peg.2136"/>
<keyword evidence="8" id="KW-1133">Transmembrane helix</keyword>
<evidence type="ECO:0000256" key="6">
    <source>
        <dbReference type="ARBA" id="ARBA00022519"/>
    </source>
</evidence>
<dbReference type="EMBL" id="LFEJ01000024">
    <property type="protein sequence ID" value="KMV33043.1"/>
    <property type="molecule type" value="Genomic_DNA"/>
</dbReference>
<dbReference type="GO" id="GO:0005886">
    <property type="term" value="C:plasma membrane"/>
    <property type="evidence" value="ECO:0007669"/>
    <property type="project" value="UniProtKB-SubCell"/>
</dbReference>
<dbReference type="AlphaFoldDB" id="A0A0J8VHU4"/>
<comment type="PTM">
    <text evidence="10">Cleaved by prepilin peptidase.</text>
</comment>
<evidence type="ECO:0000256" key="7">
    <source>
        <dbReference type="ARBA" id="ARBA00022692"/>
    </source>
</evidence>
<accession>A0A0J8VHU4</accession>
<dbReference type="InterPro" id="IPR003413">
    <property type="entry name" value="T2SS_GspI_C"/>
</dbReference>
<dbReference type="Gene3D" id="3.30.1300.30">
    <property type="entry name" value="GSPII I/J protein-like"/>
    <property type="match status" value="1"/>
</dbReference>
<organism evidence="12 13">
    <name type="scientific">Franconibacter pulveris</name>
    <dbReference type="NCBI Taxonomy" id="435910"/>
    <lineage>
        <taxon>Bacteria</taxon>
        <taxon>Pseudomonadati</taxon>
        <taxon>Pseudomonadota</taxon>
        <taxon>Gammaproteobacteria</taxon>
        <taxon>Enterobacterales</taxon>
        <taxon>Enterobacteriaceae</taxon>
        <taxon>Franconibacter</taxon>
    </lineage>
</organism>
<sequence>MAHRETGMTLLEVMVALAIFSTAALALMNTISVSSNYTGRLGDVLRASWVAENVIAEAHLASNRFSEQPQEGTVKMGGQMWLWRTQAVKDADGASKNQVTVYIPEEKTRPLATLTDTSVWSSDE</sequence>
<dbReference type="NCBIfam" id="TIGR01707">
    <property type="entry name" value="gspI"/>
    <property type="match status" value="1"/>
</dbReference>
<evidence type="ECO:0000259" key="11">
    <source>
        <dbReference type="Pfam" id="PF02501"/>
    </source>
</evidence>
<dbReference type="GO" id="GO:0015628">
    <property type="term" value="P:protein secretion by the type II secretion system"/>
    <property type="evidence" value="ECO:0007669"/>
    <property type="project" value="UniProtKB-UniRule"/>
</dbReference>
<evidence type="ECO:0000313" key="12">
    <source>
        <dbReference type="EMBL" id="KMV33043.1"/>
    </source>
</evidence>
<evidence type="ECO:0000256" key="10">
    <source>
        <dbReference type="RuleBase" id="RU368030"/>
    </source>
</evidence>
<comment type="subunit">
    <text evidence="10">Type II secretion is composed of four main components: the outer membrane complex, the inner membrane complex, the cytoplasmic secretion ATPase and the periplasm-spanning pseudopilus.</text>
</comment>
<dbReference type="SUPFAM" id="SSF54523">
    <property type="entry name" value="Pili subunits"/>
    <property type="match status" value="1"/>
</dbReference>
<comment type="subcellular location">
    <subcellularLocation>
        <location evidence="2 10">Cell inner membrane</location>
        <topology evidence="2 10">Single-pass membrane protein</topology>
    </subcellularLocation>
</comment>
<dbReference type="RefSeq" id="WP_048888493.1">
    <property type="nucleotide sequence ID" value="NZ_LFEJ01000024.1"/>
</dbReference>
<proteinExistence type="inferred from homology"/>
<evidence type="ECO:0000313" key="13">
    <source>
        <dbReference type="Proteomes" id="UP000037315"/>
    </source>
</evidence>
<dbReference type="Pfam" id="PF07963">
    <property type="entry name" value="N_methyl"/>
    <property type="match status" value="1"/>
</dbReference>
<keyword evidence="7" id="KW-0812">Transmembrane</keyword>
<dbReference type="Proteomes" id="UP000037315">
    <property type="component" value="Unassembled WGS sequence"/>
</dbReference>
<evidence type="ECO:0000256" key="5">
    <source>
        <dbReference type="ARBA" id="ARBA00022481"/>
    </source>
</evidence>
<keyword evidence="4" id="KW-1003">Cell membrane</keyword>
<dbReference type="Pfam" id="PF02501">
    <property type="entry name" value="T2SSI"/>
    <property type="match status" value="1"/>
</dbReference>
<dbReference type="InterPro" id="IPR012902">
    <property type="entry name" value="N_methyl_site"/>
</dbReference>
<dbReference type="PANTHER" id="PTHR38779:SF2">
    <property type="entry name" value="TYPE II SECRETION SYSTEM PROTEIN I-RELATED"/>
    <property type="match status" value="1"/>
</dbReference>
<evidence type="ECO:0000256" key="3">
    <source>
        <dbReference type="ARBA" id="ARBA00008358"/>
    </source>
</evidence>
<keyword evidence="13" id="KW-1185">Reference proteome</keyword>
<dbReference type="OrthoDB" id="6121517at2"/>
<dbReference type="PANTHER" id="PTHR38779">
    <property type="entry name" value="TYPE II SECRETION SYSTEM PROTEIN I-RELATED"/>
    <property type="match status" value="1"/>
</dbReference>
<dbReference type="InterPro" id="IPR010052">
    <property type="entry name" value="T2SS_protein-GspI"/>
</dbReference>
<feature type="domain" description="Type II secretion system protein GspI C-terminal" evidence="11">
    <location>
        <begin position="43"/>
        <end position="115"/>
    </location>
</feature>
<keyword evidence="6 10" id="KW-0997">Cell inner membrane</keyword>